<dbReference type="InterPro" id="IPR006035">
    <property type="entry name" value="Ureohydrolase"/>
</dbReference>
<dbReference type="GO" id="GO:0004053">
    <property type="term" value="F:arginase activity"/>
    <property type="evidence" value="ECO:0007669"/>
    <property type="project" value="TreeGrafter"/>
</dbReference>
<proteinExistence type="inferred from homology"/>
<accession>A0A660LG85</accession>
<dbReference type="SUPFAM" id="SSF52768">
    <property type="entry name" value="Arginase/deacetylase"/>
    <property type="match status" value="1"/>
</dbReference>
<sequence>MDRPLSVTALRCRTSDRTPGGSRGAEALALALDPEARLVGSFGEPRIANWDADLRDSHGCLLEAGGQVDDMLTAGHFPVLTSSDCSICMTTFQAVTRHEPDVRVLWLDAHGDYNTPDTTPSGFLGGMCLAASCGVWDAGFEPSIEPARVLMCGVRDLDAGERVLMDTTGAKNVRPSEVANRLRGHKVYVHLDLDVLDPDVLPSQFAVPGGMSDTGLRTLLTEVSRDCEVVGLEVTAFEYPEPANVELVESIVRTILP</sequence>
<dbReference type="CDD" id="cd09999">
    <property type="entry name" value="Arginase-like_1"/>
    <property type="match status" value="1"/>
</dbReference>
<dbReference type="InterPro" id="IPR023696">
    <property type="entry name" value="Ureohydrolase_dom_sf"/>
</dbReference>
<dbReference type="OrthoDB" id="7331788at2"/>
<evidence type="ECO:0000256" key="3">
    <source>
        <dbReference type="ARBA" id="ARBA00023211"/>
    </source>
</evidence>
<name>A0A660LG85_9ACTN</name>
<evidence type="ECO:0000313" key="6">
    <source>
        <dbReference type="Proteomes" id="UP000278962"/>
    </source>
</evidence>
<evidence type="ECO:0000256" key="4">
    <source>
        <dbReference type="PROSITE-ProRule" id="PRU00742"/>
    </source>
</evidence>
<dbReference type="GO" id="GO:0030145">
    <property type="term" value="F:manganese ion binding"/>
    <property type="evidence" value="ECO:0007669"/>
    <property type="project" value="TreeGrafter"/>
</dbReference>
<protein>
    <submittedName>
        <fullName evidence="5">Arginase</fullName>
    </submittedName>
</protein>
<dbReference type="EMBL" id="RBIL01000001">
    <property type="protein sequence ID" value="RKQ93619.1"/>
    <property type="molecule type" value="Genomic_DNA"/>
</dbReference>
<dbReference type="AlphaFoldDB" id="A0A660LG85"/>
<keyword evidence="2" id="KW-0378">Hydrolase</keyword>
<dbReference type="PANTHER" id="PTHR43782">
    <property type="entry name" value="ARGINASE"/>
    <property type="match status" value="1"/>
</dbReference>
<keyword evidence="6" id="KW-1185">Reference proteome</keyword>
<gene>
    <name evidence="5" type="ORF">C8N24_3489</name>
</gene>
<comment type="similarity">
    <text evidence="4">Belongs to the arginase family.</text>
</comment>
<dbReference type="RefSeq" id="WP_121251913.1">
    <property type="nucleotide sequence ID" value="NZ_RBIL01000001.1"/>
</dbReference>
<evidence type="ECO:0000256" key="1">
    <source>
        <dbReference type="ARBA" id="ARBA00022723"/>
    </source>
</evidence>
<dbReference type="Gene3D" id="3.40.800.10">
    <property type="entry name" value="Ureohydrolase domain"/>
    <property type="match status" value="1"/>
</dbReference>
<keyword evidence="3" id="KW-0464">Manganese</keyword>
<comment type="caution">
    <text evidence="5">The sequence shown here is derived from an EMBL/GenBank/DDBJ whole genome shotgun (WGS) entry which is preliminary data.</text>
</comment>
<organism evidence="5 6">
    <name type="scientific">Solirubrobacter pauli</name>
    <dbReference type="NCBI Taxonomy" id="166793"/>
    <lineage>
        <taxon>Bacteria</taxon>
        <taxon>Bacillati</taxon>
        <taxon>Actinomycetota</taxon>
        <taxon>Thermoleophilia</taxon>
        <taxon>Solirubrobacterales</taxon>
        <taxon>Solirubrobacteraceae</taxon>
        <taxon>Solirubrobacter</taxon>
    </lineage>
</organism>
<keyword evidence="1" id="KW-0479">Metal-binding</keyword>
<dbReference type="Proteomes" id="UP000278962">
    <property type="component" value="Unassembled WGS sequence"/>
</dbReference>
<dbReference type="Pfam" id="PF00491">
    <property type="entry name" value="Arginase"/>
    <property type="match status" value="1"/>
</dbReference>
<reference evidence="5 6" key="1">
    <citation type="submission" date="2018-10" db="EMBL/GenBank/DDBJ databases">
        <title>Genomic Encyclopedia of Archaeal and Bacterial Type Strains, Phase II (KMG-II): from individual species to whole genera.</title>
        <authorList>
            <person name="Goeker M."/>
        </authorList>
    </citation>
    <scope>NUCLEOTIDE SEQUENCE [LARGE SCALE GENOMIC DNA]</scope>
    <source>
        <strain evidence="5 6">DSM 14954</strain>
    </source>
</reference>
<evidence type="ECO:0000313" key="5">
    <source>
        <dbReference type="EMBL" id="RKQ93619.1"/>
    </source>
</evidence>
<dbReference type="PROSITE" id="PS51409">
    <property type="entry name" value="ARGINASE_2"/>
    <property type="match status" value="1"/>
</dbReference>
<dbReference type="GO" id="GO:0005829">
    <property type="term" value="C:cytosol"/>
    <property type="evidence" value="ECO:0007669"/>
    <property type="project" value="TreeGrafter"/>
</dbReference>
<evidence type="ECO:0000256" key="2">
    <source>
        <dbReference type="ARBA" id="ARBA00022801"/>
    </source>
</evidence>
<dbReference type="PANTHER" id="PTHR43782:SF3">
    <property type="entry name" value="ARGINASE"/>
    <property type="match status" value="1"/>
</dbReference>